<reference evidence="2" key="1">
    <citation type="submission" date="2017-02" db="UniProtKB">
        <authorList>
            <consortium name="WormBaseParasite"/>
        </authorList>
    </citation>
    <scope>IDENTIFICATION</scope>
</reference>
<evidence type="ECO:0000256" key="1">
    <source>
        <dbReference type="SAM" id="SignalP"/>
    </source>
</evidence>
<evidence type="ECO:0000313" key="2">
    <source>
        <dbReference type="WBParaSite" id="TTAC_0001091701-mRNA-1"/>
    </source>
</evidence>
<dbReference type="WBParaSite" id="TTAC_0001091701-mRNA-1">
    <property type="protein sequence ID" value="TTAC_0001091701-mRNA-1"/>
    <property type="gene ID" value="TTAC_0001091701"/>
</dbReference>
<organism evidence="2">
    <name type="scientific">Hydatigena taeniaeformis</name>
    <name type="common">Feline tapeworm</name>
    <name type="synonym">Taenia taeniaeformis</name>
    <dbReference type="NCBI Taxonomy" id="6205"/>
    <lineage>
        <taxon>Eukaryota</taxon>
        <taxon>Metazoa</taxon>
        <taxon>Spiralia</taxon>
        <taxon>Lophotrochozoa</taxon>
        <taxon>Platyhelminthes</taxon>
        <taxon>Cestoda</taxon>
        <taxon>Eucestoda</taxon>
        <taxon>Cyclophyllidea</taxon>
        <taxon>Taeniidae</taxon>
        <taxon>Hydatigera</taxon>
    </lineage>
</organism>
<dbReference type="AlphaFoldDB" id="A0A0R3XBJ0"/>
<keyword evidence="1" id="KW-0732">Signal</keyword>
<proteinExistence type="predicted"/>
<protein>
    <submittedName>
        <fullName evidence="2">Ig-like domain-containing protein</fullName>
    </submittedName>
</protein>
<name>A0A0R3XBJ0_HYDTA</name>
<accession>A0A0R3XBJ0</accession>
<sequence>LSHLLPLHLLLHSIDLSTLHLVPKQEPGTETTAGQRLCSETGVIAQRAHEWRYGAMPSSRDNSFRCCGVSECMECQVRTDPFSWEGSAQRWSRDSSVPSLNTRRFQGKAYAYCCANNKILSVMEQPKLRKGGYLARCQADCSVSNVMSHVDISWEGENRRNSVMREDYLAQHHHLDIIRSDVARRNEIGSHTDQTSSLRATEVERLECNKRCSAARAYNAQRGSTTQKQSEGNKWRKSKALVTSTLAICTIVGEMQKDFEVKLGMSLTGRNSATHRIHAITLANGIATEPFGIASVRPSKPHPSRIATLTAAFAAAAHYDAIDHNNLRRHSALLRPKHCECEASG</sequence>
<feature type="chain" id="PRO_5006450708" evidence="1">
    <location>
        <begin position="20"/>
        <end position="345"/>
    </location>
</feature>
<feature type="signal peptide" evidence="1">
    <location>
        <begin position="1"/>
        <end position="19"/>
    </location>
</feature>